<evidence type="ECO:0000259" key="13">
    <source>
        <dbReference type="Pfam" id="PF07992"/>
    </source>
</evidence>
<comment type="cofactor">
    <cofactor evidence="1">
        <name>FAD</name>
        <dbReference type="ChEBI" id="CHEBI:57692"/>
    </cofactor>
</comment>
<dbReference type="SUPFAM" id="SSF55424">
    <property type="entry name" value="FAD/NAD-linked reductases, dimerisation (C-terminal) domain"/>
    <property type="match status" value="1"/>
</dbReference>
<evidence type="ECO:0000256" key="3">
    <source>
        <dbReference type="ARBA" id="ARBA00006442"/>
    </source>
</evidence>
<comment type="similarity">
    <text evidence="3">Belongs to the FAD-dependent oxidoreductase family.</text>
</comment>
<gene>
    <name evidence="15" type="ORF">FJAP1339_LOCUS6329</name>
</gene>
<keyword evidence="9" id="KW-0520">NAD</keyword>
<dbReference type="GO" id="GO:0071949">
    <property type="term" value="F:FAD binding"/>
    <property type="evidence" value="ECO:0007669"/>
    <property type="project" value="TreeGrafter"/>
</dbReference>
<dbReference type="InterPro" id="IPR050446">
    <property type="entry name" value="FAD-oxidoreductase/Apoptosis"/>
</dbReference>
<dbReference type="GO" id="GO:0012501">
    <property type="term" value="P:programmed cell death"/>
    <property type="evidence" value="ECO:0007669"/>
    <property type="project" value="TreeGrafter"/>
</dbReference>
<dbReference type="PANTHER" id="PTHR43557">
    <property type="entry name" value="APOPTOSIS-INDUCING FACTOR 1"/>
    <property type="match status" value="1"/>
</dbReference>
<keyword evidence="10" id="KW-0496">Mitochondrion</keyword>
<dbReference type="InterPro" id="IPR016156">
    <property type="entry name" value="FAD/NAD-linked_Rdtase_dimer_sf"/>
</dbReference>
<feature type="compositionally biased region" description="Basic and acidic residues" evidence="12">
    <location>
        <begin position="69"/>
        <end position="92"/>
    </location>
</feature>
<dbReference type="Gene3D" id="3.30.390.30">
    <property type="match status" value="1"/>
</dbReference>
<evidence type="ECO:0000256" key="2">
    <source>
        <dbReference type="ARBA" id="ARBA00004173"/>
    </source>
</evidence>
<comment type="subcellular location">
    <subcellularLocation>
        <location evidence="2">Mitochondrion</location>
    </subcellularLocation>
</comment>
<feature type="domain" description="Mitochondrial apoptosis-inducing factor C-terminal" evidence="14">
    <location>
        <begin position="495"/>
        <end position="606"/>
    </location>
</feature>
<evidence type="ECO:0000256" key="6">
    <source>
        <dbReference type="ARBA" id="ARBA00022827"/>
    </source>
</evidence>
<dbReference type="SMART" id="SM01353">
    <property type="entry name" value="AIF_C"/>
    <property type="match status" value="1"/>
</dbReference>
<dbReference type="GO" id="GO:0005739">
    <property type="term" value="C:mitochondrion"/>
    <property type="evidence" value="ECO:0007669"/>
    <property type="project" value="UniProtKB-SubCell"/>
</dbReference>
<name>A0A7S2V1H0_9STRA</name>
<dbReference type="Pfam" id="PF14721">
    <property type="entry name" value="AIF_C"/>
    <property type="match status" value="1"/>
</dbReference>
<protein>
    <recommendedName>
        <fullName evidence="16">FAD/NAD(P)-binding domain-containing protein</fullName>
    </recommendedName>
</protein>
<dbReference type="GO" id="GO:0046983">
    <property type="term" value="F:protein dimerization activity"/>
    <property type="evidence" value="ECO:0007669"/>
    <property type="project" value="InterPro"/>
</dbReference>
<dbReference type="InterPro" id="IPR036188">
    <property type="entry name" value="FAD/NAD-bd_sf"/>
</dbReference>
<dbReference type="Pfam" id="PF07992">
    <property type="entry name" value="Pyr_redox_2"/>
    <property type="match status" value="1"/>
</dbReference>
<keyword evidence="7" id="KW-0809">Transit peptide</keyword>
<evidence type="ECO:0000256" key="12">
    <source>
        <dbReference type="SAM" id="MobiDB-lite"/>
    </source>
</evidence>
<keyword evidence="8" id="KW-0560">Oxidoreductase</keyword>
<dbReference type="EMBL" id="HBHR01012937">
    <property type="protein sequence ID" value="CAD9864223.1"/>
    <property type="molecule type" value="Transcribed_RNA"/>
</dbReference>
<organism evidence="15">
    <name type="scientific">Fibrocapsa japonica</name>
    <dbReference type="NCBI Taxonomy" id="94617"/>
    <lineage>
        <taxon>Eukaryota</taxon>
        <taxon>Sar</taxon>
        <taxon>Stramenopiles</taxon>
        <taxon>Ochrophyta</taxon>
        <taxon>Raphidophyceae</taxon>
        <taxon>Chattonellales</taxon>
        <taxon>Chattonellaceae</taxon>
        <taxon>Fibrocapsa</taxon>
    </lineage>
</organism>
<evidence type="ECO:0000256" key="8">
    <source>
        <dbReference type="ARBA" id="ARBA00023002"/>
    </source>
</evidence>
<dbReference type="AlphaFoldDB" id="A0A7S2V1H0"/>
<evidence type="ECO:0000256" key="10">
    <source>
        <dbReference type="ARBA" id="ARBA00023128"/>
    </source>
</evidence>
<dbReference type="GO" id="GO:0033108">
    <property type="term" value="P:mitochondrial respiratory chain complex assembly"/>
    <property type="evidence" value="ECO:0007669"/>
    <property type="project" value="TreeGrafter"/>
</dbReference>
<dbReference type="InterPro" id="IPR023753">
    <property type="entry name" value="FAD/NAD-binding_dom"/>
</dbReference>
<feature type="domain" description="FAD/NAD(P)-binding" evidence="13">
    <location>
        <begin position="124"/>
        <end position="434"/>
    </location>
</feature>
<evidence type="ECO:0000256" key="4">
    <source>
        <dbReference type="ARBA" id="ARBA00022630"/>
    </source>
</evidence>
<dbReference type="InterPro" id="IPR029324">
    <property type="entry name" value="AIF_C"/>
</dbReference>
<keyword evidence="4" id="KW-0285">Flavoprotein</keyword>
<keyword evidence="5" id="KW-0053">Apoptosis</keyword>
<dbReference type="GO" id="GO:0016174">
    <property type="term" value="F:NAD(P)H oxidase H2O2-forming activity"/>
    <property type="evidence" value="ECO:0007669"/>
    <property type="project" value="TreeGrafter"/>
</dbReference>
<evidence type="ECO:0000256" key="1">
    <source>
        <dbReference type="ARBA" id="ARBA00001974"/>
    </source>
</evidence>
<comment type="catalytic activity">
    <reaction evidence="11">
        <text>A + NADH + H(+) = AH2 + NAD(+)</text>
        <dbReference type="Rhea" id="RHEA:11356"/>
        <dbReference type="ChEBI" id="CHEBI:13193"/>
        <dbReference type="ChEBI" id="CHEBI:15378"/>
        <dbReference type="ChEBI" id="CHEBI:17499"/>
        <dbReference type="ChEBI" id="CHEBI:57540"/>
        <dbReference type="ChEBI" id="CHEBI:57945"/>
    </reaction>
</comment>
<feature type="region of interest" description="Disordered" evidence="12">
    <location>
        <begin position="68"/>
        <end position="117"/>
    </location>
</feature>
<dbReference type="SUPFAM" id="SSF51905">
    <property type="entry name" value="FAD/NAD(P)-binding domain"/>
    <property type="match status" value="2"/>
</dbReference>
<dbReference type="PANTHER" id="PTHR43557:SF4">
    <property type="entry name" value="APOPTOSIS-INDUCING FACTOR 1, MITOCHONDRIAL"/>
    <property type="match status" value="1"/>
</dbReference>
<evidence type="ECO:0000256" key="11">
    <source>
        <dbReference type="ARBA" id="ARBA00047786"/>
    </source>
</evidence>
<keyword evidence="6" id="KW-0274">FAD</keyword>
<evidence type="ECO:0000259" key="14">
    <source>
        <dbReference type="Pfam" id="PF14721"/>
    </source>
</evidence>
<feature type="compositionally biased region" description="Basic residues" evidence="12">
    <location>
        <begin position="106"/>
        <end position="117"/>
    </location>
</feature>
<reference evidence="15" key="1">
    <citation type="submission" date="2021-01" db="EMBL/GenBank/DDBJ databases">
        <authorList>
            <person name="Corre E."/>
            <person name="Pelletier E."/>
            <person name="Niang G."/>
            <person name="Scheremetjew M."/>
            <person name="Finn R."/>
            <person name="Kale V."/>
            <person name="Holt S."/>
            <person name="Cochrane G."/>
            <person name="Meng A."/>
            <person name="Brown T."/>
            <person name="Cohen L."/>
        </authorList>
    </citation>
    <scope>NUCLEOTIDE SEQUENCE</scope>
    <source>
        <strain evidence="15">CCMP1661</strain>
    </source>
</reference>
<dbReference type="Gene3D" id="3.50.50.60">
    <property type="entry name" value="FAD/NAD(P)-binding domain"/>
    <property type="match status" value="2"/>
</dbReference>
<evidence type="ECO:0000256" key="7">
    <source>
        <dbReference type="ARBA" id="ARBA00022946"/>
    </source>
</evidence>
<proteinExistence type="inferred from homology"/>
<evidence type="ECO:0000256" key="5">
    <source>
        <dbReference type="ARBA" id="ARBA00022703"/>
    </source>
</evidence>
<evidence type="ECO:0000313" key="15">
    <source>
        <dbReference type="EMBL" id="CAD9864223.1"/>
    </source>
</evidence>
<evidence type="ECO:0000256" key="9">
    <source>
        <dbReference type="ARBA" id="ARBA00023027"/>
    </source>
</evidence>
<evidence type="ECO:0008006" key="16">
    <source>
        <dbReference type="Google" id="ProtNLM"/>
    </source>
</evidence>
<sequence length="645" mass="72379">MFSVKVLGALFWHSSFKPRQFSQINIIRSKKWHKQYEWTSTTDWHSLFKQGLMVASILQGASSLSNCQEGDKVHAQGEGQDQIKDASPDGPHRGKRPPSPPFIRLARSRTPRGRQRQGNRAYTYVILGEGSTAQAAVEGILSVDPSADILLLSSEAQMPRIDMRFRRATLGSDLRSSYNEWRRHIAPRLEENGFGGAAALERTPLTVLLAKGVHHINLEKRSITMDGMEIFYDRLLLAQPGRPRPFYVLDSEKSGYTFRDRINTLTKLPDFMSLESLIEEKRAKHVTVVGGGFLGTEVALALAKRARNKSIRVMQVFAEEGPLFTNLPPYLSAHLLRLLEKAGVEAVPEHIVTGLVESEGAWGDYEPLKLALMGEDRKEVETDYVVLATTHVDPNCALAGAWGLEVDPVNNGVVVNANLEALGGVYAAGSNASYYDLALGRRRVDRFDHSINSGFLAGKNMARTAHHSQHLHQAPQADSIGSKAEVHHKVNPFPGKQEMYIHQPQLKSSMTDIGVEVEVVGDINSQQMETVGLWVVKDVSARSYEVDQDPSESASQPLVRRATRRKSMESMYYQRGIVYYMKNNKIMGILLWNASDLLDRAREMLRRQPAIDSIDNLKRQLPLAPEYWLHVKQTRPCHVHDHHDH</sequence>
<accession>A0A7S2V1H0</accession>